<dbReference type="EMBL" id="SDKM01000008">
    <property type="protein sequence ID" value="RYP86992.1"/>
    <property type="molecule type" value="Genomic_DNA"/>
</dbReference>
<comment type="caution">
    <text evidence="3">The sequence shown here is derived from an EMBL/GenBank/DDBJ whole genome shotgun (WGS) entry which is preliminary data.</text>
</comment>
<dbReference type="AlphaFoldDB" id="A0A4Q4ZFR6"/>
<dbReference type="Proteomes" id="UP000295198">
    <property type="component" value="Unassembled WGS sequence"/>
</dbReference>
<protein>
    <recommendedName>
        <fullName evidence="5">DUF4386 family protein</fullName>
    </recommendedName>
</protein>
<keyword evidence="1" id="KW-1133">Transmembrane helix</keyword>
<reference evidence="3 4" key="1">
    <citation type="submission" date="2019-01" db="EMBL/GenBank/DDBJ databases">
        <title>Nocardioides guangzhouensis sp. nov., an actinobacterium isolated from soil.</title>
        <authorList>
            <person name="Fu Y."/>
            <person name="Cai Y."/>
            <person name="Lin Z."/>
            <person name="Chen P."/>
        </authorList>
    </citation>
    <scope>NUCLEOTIDE SEQUENCE [LARGE SCALE GENOMIC DNA]</scope>
    <source>
        <strain evidence="3 4">130</strain>
    </source>
</reference>
<keyword evidence="2" id="KW-0732">Signal</keyword>
<sequence>MATVVLFAIGSLMPFPAVAVDDQQHPDRLVEALAGHEWQLFVRNGVSWWGTAALLVFLLAMDRHLAVRVPSHSLLPGLVRAGGAATCAGLFLGYGFLAAIGGSVASDLPASTIAAVYATGDGLAYGAWTPLGLVTAAVAVSGIRGYGVPRWLGYVSAGFTILFAGLAFFPFVSWFPGLVWVLVASVGLLLDGRSGGRAPRHGEESETSTG</sequence>
<feature type="chain" id="PRO_5020329791" description="DUF4386 family protein" evidence="2">
    <location>
        <begin position="20"/>
        <end position="210"/>
    </location>
</feature>
<organism evidence="3 4">
    <name type="scientific">Nocardioides guangzhouensis</name>
    <dbReference type="NCBI Taxonomy" id="2497878"/>
    <lineage>
        <taxon>Bacteria</taxon>
        <taxon>Bacillati</taxon>
        <taxon>Actinomycetota</taxon>
        <taxon>Actinomycetes</taxon>
        <taxon>Propionibacteriales</taxon>
        <taxon>Nocardioidaceae</taxon>
        <taxon>Nocardioides</taxon>
    </lineage>
</organism>
<evidence type="ECO:0000256" key="2">
    <source>
        <dbReference type="SAM" id="SignalP"/>
    </source>
</evidence>
<keyword evidence="4" id="KW-1185">Reference proteome</keyword>
<feature type="transmembrane region" description="Helical" evidence="1">
    <location>
        <begin position="78"/>
        <end position="105"/>
    </location>
</feature>
<evidence type="ECO:0000256" key="1">
    <source>
        <dbReference type="SAM" id="Phobius"/>
    </source>
</evidence>
<feature type="signal peptide" evidence="2">
    <location>
        <begin position="1"/>
        <end position="19"/>
    </location>
</feature>
<evidence type="ECO:0000313" key="3">
    <source>
        <dbReference type="EMBL" id="RYP86992.1"/>
    </source>
</evidence>
<feature type="transmembrane region" description="Helical" evidence="1">
    <location>
        <begin position="46"/>
        <end position="66"/>
    </location>
</feature>
<gene>
    <name evidence="3" type="ORF">EKO23_06840</name>
</gene>
<keyword evidence="1" id="KW-0472">Membrane</keyword>
<name>A0A4Q4ZFR6_9ACTN</name>
<proteinExistence type="predicted"/>
<feature type="transmembrane region" description="Helical" evidence="1">
    <location>
        <begin position="125"/>
        <end position="144"/>
    </location>
</feature>
<keyword evidence="1" id="KW-0812">Transmembrane</keyword>
<evidence type="ECO:0008006" key="5">
    <source>
        <dbReference type="Google" id="ProtNLM"/>
    </source>
</evidence>
<evidence type="ECO:0000313" key="4">
    <source>
        <dbReference type="Proteomes" id="UP000295198"/>
    </source>
</evidence>
<accession>A0A4Q4ZFR6</accession>